<dbReference type="InParanoid" id="D2V2Y5"/>
<dbReference type="Proteomes" id="UP000006671">
    <property type="component" value="Unassembled WGS sequence"/>
</dbReference>
<keyword evidence="2" id="KW-1185">Reference proteome</keyword>
<evidence type="ECO:0000313" key="2">
    <source>
        <dbReference type="Proteomes" id="UP000006671"/>
    </source>
</evidence>
<gene>
    <name evidence="1" type="ORF">NAEGRDRAFT_63160</name>
</gene>
<dbReference type="GeneID" id="8852408"/>
<dbReference type="OrthoDB" id="10253205at2759"/>
<dbReference type="OMA" id="DIFENWG"/>
<dbReference type="RefSeq" id="XP_002681433.1">
    <property type="nucleotide sequence ID" value="XM_002681387.1"/>
</dbReference>
<dbReference type="KEGG" id="ngr:NAEGRDRAFT_63160"/>
<dbReference type="VEuPathDB" id="AmoebaDB:NAEGRDRAFT_63160"/>
<dbReference type="EMBL" id="GG738850">
    <property type="protein sequence ID" value="EFC48689.1"/>
    <property type="molecule type" value="Genomic_DNA"/>
</dbReference>
<accession>D2V2Y5</accession>
<evidence type="ECO:0000313" key="1">
    <source>
        <dbReference type="EMBL" id="EFC48689.1"/>
    </source>
</evidence>
<dbReference type="AlphaFoldDB" id="D2V2Y5"/>
<protein>
    <submittedName>
        <fullName evidence="1">Uncharacterized protein</fullName>
    </submittedName>
</protein>
<reference evidence="1 2" key="1">
    <citation type="journal article" date="2010" name="Cell">
        <title>The genome of Naegleria gruberi illuminates early eukaryotic versatility.</title>
        <authorList>
            <person name="Fritz-Laylin L.K."/>
            <person name="Prochnik S.E."/>
            <person name="Ginger M.L."/>
            <person name="Dacks J.B."/>
            <person name="Carpenter M.L."/>
            <person name="Field M.C."/>
            <person name="Kuo A."/>
            <person name="Paredez A."/>
            <person name="Chapman J."/>
            <person name="Pham J."/>
            <person name="Shu S."/>
            <person name="Neupane R."/>
            <person name="Cipriano M."/>
            <person name="Mancuso J."/>
            <person name="Tu H."/>
            <person name="Salamov A."/>
            <person name="Lindquist E."/>
            <person name="Shapiro H."/>
            <person name="Lucas S."/>
            <person name="Grigoriev I.V."/>
            <person name="Cande W.Z."/>
            <person name="Fulton C."/>
            <person name="Rokhsar D.S."/>
            <person name="Dawson S.C."/>
        </authorList>
    </citation>
    <scope>NUCLEOTIDE SEQUENCE [LARGE SCALE GENOMIC DNA]</scope>
    <source>
        <strain evidence="1 2">NEG-M</strain>
    </source>
</reference>
<proteinExistence type="predicted"/>
<sequence length="227" mass="26491">MNTQYKYTSTTVIQEGTIDDVAMMDVDSSSNTTPVNAQLVQQRKEETYFKDIIIEHGLPKIQALSHGYGDLCDEEQQFVVRSFQLFSKCARVKVNRLLKLGGIHKRNYISCGCLETEVFQVIFEAMEGAKFFHSDRTINRHGIKYKVPCFGYRFQSILPMLDIFENWGRQVISSTTQMEDDTYIRTLYLLEVNSISFIMDTESNEITMHFSYDTKIKYEDEDEFTFF</sequence>
<organism evidence="2">
    <name type="scientific">Naegleria gruberi</name>
    <name type="common">Amoeba</name>
    <dbReference type="NCBI Taxonomy" id="5762"/>
    <lineage>
        <taxon>Eukaryota</taxon>
        <taxon>Discoba</taxon>
        <taxon>Heterolobosea</taxon>
        <taxon>Tetramitia</taxon>
        <taxon>Eutetramitia</taxon>
        <taxon>Vahlkampfiidae</taxon>
        <taxon>Naegleria</taxon>
    </lineage>
</organism>
<name>D2V2Y5_NAEGR</name>